<protein>
    <recommendedName>
        <fullName evidence="3">DUF4265 domain-containing protein</fullName>
    </recommendedName>
</protein>
<organism evidence="1 2">
    <name type="scientific">Chitinophaga nivalis</name>
    <dbReference type="NCBI Taxonomy" id="2991709"/>
    <lineage>
        <taxon>Bacteria</taxon>
        <taxon>Pseudomonadati</taxon>
        <taxon>Bacteroidota</taxon>
        <taxon>Chitinophagia</taxon>
        <taxon>Chitinophagales</taxon>
        <taxon>Chitinophagaceae</taxon>
        <taxon>Chitinophaga</taxon>
    </lineage>
</organism>
<dbReference type="Proteomes" id="UP001207742">
    <property type="component" value="Unassembled WGS sequence"/>
</dbReference>
<proteinExistence type="predicted"/>
<reference evidence="1 2" key="1">
    <citation type="submission" date="2022-10" db="EMBL/GenBank/DDBJ databases">
        <title>Chitinophaga nivalis PC15 sp. nov., isolated from Pyeongchang county, South Korea.</title>
        <authorList>
            <person name="Trinh H.N."/>
        </authorList>
    </citation>
    <scope>NUCLEOTIDE SEQUENCE [LARGE SCALE GENOMIC DNA]</scope>
    <source>
        <strain evidence="1 2">PC14</strain>
    </source>
</reference>
<dbReference type="RefSeq" id="WP_264733227.1">
    <property type="nucleotide sequence ID" value="NZ_JAPDNR010000001.1"/>
</dbReference>
<gene>
    <name evidence="1" type="ORF">OL497_21095</name>
</gene>
<sequence>MTTEQFNRSDKMQLIRAYLSAPSGDFFETHFFDTSDIVMWIDWGDEEDDMVRYCENVLHTGHLRAEVNALPGEEGWELIIDYKGKTHRIHLTATPQDRDDVLLQLNRILNPDYQVRFCNVSDGSDSLAFLPLTLSQWASLEQEFPEQVEACFTLLSEDHPLFS</sequence>
<evidence type="ECO:0008006" key="3">
    <source>
        <dbReference type="Google" id="ProtNLM"/>
    </source>
</evidence>
<keyword evidence="2" id="KW-1185">Reference proteome</keyword>
<evidence type="ECO:0000313" key="1">
    <source>
        <dbReference type="EMBL" id="MCW3486411.1"/>
    </source>
</evidence>
<comment type="caution">
    <text evidence="1">The sequence shown here is derived from an EMBL/GenBank/DDBJ whole genome shotgun (WGS) entry which is preliminary data.</text>
</comment>
<dbReference type="EMBL" id="JAPDNS010000002">
    <property type="protein sequence ID" value="MCW3486411.1"/>
    <property type="molecule type" value="Genomic_DNA"/>
</dbReference>
<name>A0ABT3IRA5_9BACT</name>
<evidence type="ECO:0000313" key="2">
    <source>
        <dbReference type="Proteomes" id="UP001207742"/>
    </source>
</evidence>
<accession>A0ABT3IRA5</accession>